<keyword evidence="4" id="KW-0804">Transcription</keyword>
<gene>
    <name evidence="7" type="ORF">OIU85_026922</name>
</gene>
<reference evidence="7" key="1">
    <citation type="submission" date="2022-11" db="EMBL/GenBank/DDBJ databases">
        <authorList>
            <person name="Hyden B.L."/>
            <person name="Feng K."/>
            <person name="Yates T."/>
            <person name="Jawdy S."/>
            <person name="Smart L.B."/>
            <person name="Muchero W."/>
        </authorList>
    </citation>
    <scope>NUCLEOTIDE SEQUENCE</scope>
    <source>
        <tissue evidence="7">Shoot tip</tissue>
    </source>
</reference>
<dbReference type="PROSITE" id="PS50863">
    <property type="entry name" value="B3"/>
    <property type="match status" value="1"/>
</dbReference>
<dbReference type="InterPro" id="IPR003340">
    <property type="entry name" value="B3_DNA-bd"/>
</dbReference>
<evidence type="ECO:0000259" key="6">
    <source>
        <dbReference type="PROSITE" id="PS50863"/>
    </source>
</evidence>
<evidence type="ECO:0000313" key="8">
    <source>
        <dbReference type="Proteomes" id="UP001151529"/>
    </source>
</evidence>
<dbReference type="AlphaFoldDB" id="A0A9Q0TPL5"/>
<reference evidence="7" key="2">
    <citation type="journal article" date="2023" name="Int. J. Mol. Sci.">
        <title>De Novo Assembly and Annotation of 11 Diverse Shrub Willow (Salix) Genomes Reveals Novel Gene Organization in Sex-Linked Regions.</title>
        <authorList>
            <person name="Hyden B."/>
            <person name="Feng K."/>
            <person name="Yates T.B."/>
            <person name="Jawdy S."/>
            <person name="Cereghino C."/>
            <person name="Smart L.B."/>
            <person name="Muchero W."/>
        </authorList>
    </citation>
    <scope>NUCLEOTIDE SEQUENCE [LARGE SCALE GENOMIC DNA]</scope>
    <source>
        <tissue evidence="7">Shoot tip</tissue>
    </source>
</reference>
<keyword evidence="5" id="KW-0539">Nucleus</keyword>
<evidence type="ECO:0000313" key="7">
    <source>
        <dbReference type="EMBL" id="KAJ6715474.1"/>
    </source>
</evidence>
<evidence type="ECO:0000256" key="1">
    <source>
        <dbReference type="ARBA" id="ARBA00004123"/>
    </source>
</evidence>
<keyword evidence="8" id="KW-1185">Reference proteome</keyword>
<dbReference type="GO" id="GO:0003677">
    <property type="term" value="F:DNA binding"/>
    <property type="evidence" value="ECO:0007669"/>
    <property type="project" value="UniProtKB-KW"/>
</dbReference>
<sequence>MEVWTHQPGYYIYISFEYDQHRETSQPLLIFNFSKKEERKKKLAIMENITKKLNITDVERRLLLPENCLEDLRSDLESDLKFKDEEGRVWTFRCRASPGGRSKPALYGDWFSFVREKGLSVGDVVVIISDKEKNISAGGCFKIQIKKSASKHYQNE</sequence>
<dbReference type="Proteomes" id="UP001151529">
    <property type="component" value="Chromosome 1"/>
</dbReference>
<evidence type="ECO:0000256" key="4">
    <source>
        <dbReference type="ARBA" id="ARBA00023163"/>
    </source>
</evidence>
<feature type="domain" description="TF-B3" evidence="6">
    <location>
        <begin position="47"/>
        <end position="149"/>
    </location>
</feature>
<protein>
    <recommendedName>
        <fullName evidence="6">TF-B3 domain-containing protein</fullName>
    </recommendedName>
</protein>
<dbReference type="Pfam" id="PF02362">
    <property type="entry name" value="B3"/>
    <property type="match status" value="1"/>
</dbReference>
<dbReference type="OrthoDB" id="827331at2759"/>
<accession>A0A9Q0TPL5</accession>
<dbReference type="SUPFAM" id="SSF101936">
    <property type="entry name" value="DNA-binding pseudobarrel domain"/>
    <property type="match status" value="1"/>
</dbReference>
<comment type="caution">
    <text evidence="7">The sequence shown here is derived from an EMBL/GenBank/DDBJ whole genome shotgun (WGS) entry which is preliminary data.</text>
</comment>
<keyword evidence="2" id="KW-0805">Transcription regulation</keyword>
<dbReference type="InterPro" id="IPR015300">
    <property type="entry name" value="DNA-bd_pseudobarrel_sf"/>
</dbReference>
<dbReference type="GO" id="GO:0005634">
    <property type="term" value="C:nucleus"/>
    <property type="evidence" value="ECO:0007669"/>
    <property type="project" value="UniProtKB-SubCell"/>
</dbReference>
<dbReference type="EMBL" id="JAPFFL010000007">
    <property type="protein sequence ID" value="KAJ6715474.1"/>
    <property type="molecule type" value="Genomic_DNA"/>
</dbReference>
<proteinExistence type="predicted"/>
<comment type="subcellular location">
    <subcellularLocation>
        <location evidence="1">Nucleus</location>
    </subcellularLocation>
</comment>
<dbReference type="Gene3D" id="2.40.330.10">
    <property type="entry name" value="DNA-binding pseudobarrel domain"/>
    <property type="match status" value="1"/>
</dbReference>
<dbReference type="CDD" id="cd10017">
    <property type="entry name" value="B3_DNA"/>
    <property type="match status" value="1"/>
</dbReference>
<name>A0A9Q0TPL5_SALVM</name>
<dbReference type="SMART" id="SM01019">
    <property type="entry name" value="B3"/>
    <property type="match status" value="1"/>
</dbReference>
<evidence type="ECO:0000256" key="5">
    <source>
        <dbReference type="ARBA" id="ARBA00023242"/>
    </source>
</evidence>
<evidence type="ECO:0000256" key="3">
    <source>
        <dbReference type="ARBA" id="ARBA00023125"/>
    </source>
</evidence>
<organism evidence="7 8">
    <name type="scientific">Salix viminalis</name>
    <name type="common">Common osier</name>
    <name type="synonym">Basket willow</name>
    <dbReference type="NCBI Taxonomy" id="40686"/>
    <lineage>
        <taxon>Eukaryota</taxon>
        <taxon>Viridiplantae</taxon>
        <taxon>Streptophyta</taxon>
        <taxon>Embryophyta</taxon>
        <taxon>Tracheophyta</taxon>
        <taxon>Spermatophyta</taxon>
        <taxon>Magnoliopsida</taxon>
        <taxon>eudicotyledons</taxon>
        <taxon>Gunneridae</taxon>
        <taxon>Pentapetalae</taxon>
        <taxon>rosids</taxon>
        <taxon>fabids</taxon>
        <taxon>Malpighiales</taxon>
        <taxon>Salicaceae</taxon>
        <taxon>Saliceae</taxon>
        <taxon>Salix</taxon>
    </lineage>
</organism>
<keyword evidence="3" id="KW-0238">DNA-binding</keyword>
<evidence type="ECO:0000256" key="2">
    <source>
        <dbReference type="ARBA" id="ARBA00023015"/>
    </source>
</evidence>